<evidence type="ECO:0000256" key="8">
    <source>
        <dbReference type="PROSITE-ProRule" id="PRU00607"/>
    </source>
</evidence>
<evidence type="ECO:0000313" key="10">
    <source>
        <dbReference type="Proteomes" id="UP000007799"/>
    </source>
</evidence>
<evidence type="ECO:0000313" key="9">
    <source>
        <dbReference type="EMBL" id="EGD76975.1"/>
    </source>
</evidence>
<evidence type="ECO:0000256" key="7">
    <source>
        <dbReference type="PIRSR" id="PIRSR615527-1"/>
    </source>
</evidence>
<dbReference type="InterPro" id="IPR015527">
    <property type="entry name" value="Pept_C26_g-glut_hydrolase"/>
</dbReference>
<feature type="active site" description="Proton donor" evidence="7">
    <location>
        <position position="202"/>
    </location>
</feature>
<dbReference type="eggNOG" id="KOG1559">
    <property type="taxonomic scope" value="Eukaryota"/>
</dbReference>
<protein>
    <recommendedName>
        <fullName evidence="3 8">folate gamma-glutamyl hydrolase</fullName>
        <ecNumber evidence="3 8">3.4.19.9</ecNumber>
    </recommendedName>
</protein>
<sequence length="275" mass="30936">MVDGSATSCFAAFYVKWLESSGVRVAVLRYDLDPDVMAEAIRGVNGVLFTGGGESLKPNTPYYEAANRIFKQVLDINDQGTFLPLWGTCMGFQLLTILAANNQSVLEHHAFDSEDISLPLLFSSEAADSRLVQAMPSHIHSILQRNVTSNLHHDGVKPETYATNGRLKAFYRLISTSVDRKGNPFGSTLEARNYPITATQWHPERPQFEWRLHEGFSHTMETFEAMQWMGRYFSSLVHQSNQSFANATLEAELSIYRHHVTLDPTGGSYQFYIFG</sequence>
<accession>F2UJ27</accession>
<evidence type="ECO:0000256" key="6">
    <source>
        <dbReference type="ARBA" id="ARBA00022801"/>
    </source>
</evidence>
<dbReference type="PROSITE" id="PS51275">
    <property type="entry name" value="PEPTIDASE_C26_GGH"/>
    <property type="match status" value="1"/>
</dbReference>
<dbReference type="InterPro" id="IPR029062">
    <property type="entry name" value="Class_I_gatase-like"/>
</dbReference>
<name>F2UJ27_SALR5</name>
<dbReference type="SUPFAM" id="SSF52317">
    <property type="entry name" value="Class I glutamine amidotransferase-like"/>
    <property type="match status" value="1"/>
</dbReference>
<dbReference type="OMA" id="IHYHQWC"/>
<feature type="active site" evidence="8">
    <location>
        <position position="202"/>
    </location>
</feature>
<proteinExistence type="inferred from homology"/>
<dbReference type="GO" id="GO:0034722">
    <property type="term" value="F:gamma-glutamyl-peptidase activity"/>
    <property type="evidence" value="ECO:0007669"/>
    <property type="project" value="UniProtKB-UniRule"/>
</dbReference>
<dbReference type="RefSeq" id="XP_004990815.1">
    <property type="nucleotide sequence ID" value="XM_004990758.1"/>
</dbReference>
<dbReference type="GeneID" id="16071378"/>
<keyword evidence="4" id="KW-0964">Secreted</keyword>
<dbReference type="InParanoid" id="F2UJ27"/>
<dbReference type="EC" id="3.4.19.9" evidence="3 8"/>
<dbReference type="PANTHER" id="PTHR11315:SF0">
    <property type="entry name" value="FOLATE GAMMA-GLUTAMYL HYDROLASE"/>
    <property type="match status" value="1"/>
</dbReference>
<keyword evidence="6 8" id="KW-0378">Hydrolase</keyword>
<evidence type="ECO:0000256" key="1">
    <source>
        <dbReference type="ARBA" id="ARBA00004239"/>
    </source>
</evidence>
<evidence type="ECO:0000256" key="4">
    <source>
        <dbReference type="ARBA" id="ARBA00022525"/>
    </source>
</evidence>
<keyword evidence="5" id="KW-0732">Signal</keyword>
<dbReference type="PANTHER" id="PTHR11315">
    <property type="entry name" value="PROTEASE FAMILY C26 GAMMA-GLUTAMYL HYDROLASE"/>
    <property type="match status" value="1"/>
</dbReference>
<dbReference type="PROSITE" id="PS51273">
    <property type="entry name" value="GATASE_TYPE_1"/>
    <property type="match status" value="1"/>
</dbReference>
<reference evidence="9" key="1">
    <citation type="submission" date="2009-08" db="EMBL/GenBank/DDBJ databases">
        <title>Annotation of Salpingoeca rosetta.</title>
        <authorList>
            <consortium name="The Broad Institute Genome Sequencing Platform"/>
            <person name="Russ C."/>
            <person name="Cuomo C."/>
            <person name="Burger G."/>
            <person name="Gray M.W."/>
            <person name="Holland P.W.H."/>
            <person name="King N."/>
            <person name="Lang F.B.F."/>
            <person name="Roger A.J."/>
            <person name="Ruiz-Trillo I."/>
            <person name="Young S.K."/>
            <person name="Zeng Q."/>
            <person name="Gargeya S."/>
            <person name="Alvarado L."/>
            <person name="Berlin A."/>
            <person name="Chapman S.B."/>
            <person name="Chen Z."/>
            <person name="Freedman E."/>
            <person name="Gellesch M."/>
            <person name="Goldberg J."/>
            <person name="Griggs A."/>
            <person name="Gujja S."/>
            <person name="Heilman E."/>
            <person name="Heiman D."/>
            <person name="Howarth C."/>
            <person name="Mehta T."/>
            <person name="Neiman D."/>
            <person name="Pearson M."/>
            <person name="Roberts A."/>
            <person name="Saif S."/>
            <person name="Shea T."/>
            <person name="Shenoy N."/>
            <person name="Sisk P."/>
            <person name="Stolte C."/>
            <person name="Sykes S."/>
            <person name="White J."/>
            <person name="Yandava C."/>
            <person name="Haas B."/>
            <person name="Nusbaum C."/>
            <person name="Birren B."/>
        </authorList>
    </citation>
    <scope>NUCLEOTIDE SEQUENCE [LARGE SCALE GENOMIC DNA]</scope>
    <source>
        <strain evidence="9">ATCC 50818</strain>
    </source>
</reference>
<dbReference type="EMBL" id="GL832976">
    <property type="protein sequence ID" value="EGD76975.1"/>
    <property type="molecule type" value="Genomic_DNA"/>
</dbReference>
<dbReference type="AlphaFoldDB" id="F2UJ27"/>
<evidence type="ECO:0000256" key="2">
    <source>
        <dbReference type="ARBA" id="ARBA00011083"/>
    </source>
</evidence>
<comment type="catalytic activity">
    <reaction evidence="8">
        <text>(6S)-5,6,7,8-tetrahydrofolyl-(gamma-L-Glu)(n) + (n-1) H2O = (6S)-5,6,7,8-tetrahydrofolate + (n-1) L-glutamate</text>
        <dbReference type="Rhea" id="RHEA:56784"/>
        <dbReference type="Rhea" id="RHEA-COMP:14738"/>
        <dbReference type="ChEBI" id="CHEBI:15377"/>
        <dbReference type="ChEBI" id="CHEBI:29985"/>
        <dbReference type="ChEBI" id="CHEBI:57453"/>
        <dbReference type="ChEBI" id="CHEBI:141005"/>
        <dbReference type="EC" id="3.4.19.9"/>
    </reaction>
</comment>
<comment type="similarity">
    <text evidence="2">Belongs to the peptidase C26 family.</text>
</comment>
<dbReference type="STRING" id="946362.F2UJ27"/>
<organism evidence="10">
    <name type="scientific">Salpingoeca rosetta (strain ATCC 50818 / BSB-021)</name>
    <dbReference type="NCBI Taxonomy" id="946362"/>
    <lineage>
        <taxon>Eukaryota</taxon>
        <taxon>Choanoflagellata</taxon>
        <taxon>Craspedida</taxon>
        <taxon>Salpingoecidae</taxon>
        <taxon>Salpingoeca</taxon>
    </lineage>
</organism>
<evidence type="ECO:0000256" key="5">
    <source>
        <dbReference type="ARBA" id="ARBA00022729"/>
    </source>
</evidence>
<dbReference type="GO" id="GO:0005773">
    <property type="term" value="C:vacuole"/>
    <property type="evidence" value="ECO:0007669"/>
    <property type="project" value="TreeGrafter"/>
</dbReference>
<keyword evidence="10" id="KW-1185">Reference proteome</keyword>
<dbReference type="Gene3D" id="3.40.50.880">
    <property type="match status" value="1"/>
</dbReference>
<dbReference type="OrthoDB" id="64220at2759"/>
<evidence type="ECO:0000256" key="3">
    <source>
        <dbReference type="ARBA" id="ARBA00012886"/>
    </source>
</evidence>
<dbReference type="KEGG" id="sre:PTSG_07318"/>
<dbReference type="GO" id="GO:0046900">
    <property type="term" value="P:tetrahydrofolylpolyglutamate metabolic process"/>
    <property type="evidence" value="ECO:0007669"/>
    <property type="project" value="TreeGrafter"/>
</dbReference>
<gene>
    <name evidence="9" type="ORF">PTSG_07318</name>
</gene>
<dbReference type="Proteomes" id="UP000007799">
    <property type="component" value="Unassembled WGS sequence"/>
</dbReference>
<dbReference type="GO" id="GO:0005576">
    <property type="term" value="C:extracellular region"/>
    <property type="evidence" value="ECO:0007669"/>
    <property type="project" value="UniProtKB-SubCell"/>
</dbReference>
<dbReference type="Pfam" id="PF07722">
    <property type="entry name" value="Peptidase_C26"/>
    <property type="match status" value="1"/>
</dbReference>
<feature type="active site" description="Nucleophile" evidence="7 8">
    <location>
        <position position="89"/>
    </location>
</feature>
<comment type="subcellular location">
    <subcellularLocation>
        <location evidence="1">Secreted</location>
        <location evidence="1">Extracellular space</location>
    </subcellularLocation>
</comment>
<dbReference type="InterPro" id="IPR011697">
    <property type="entry name" value="Peptidase_C26"/>
</dbReference>